<sequence length="302" mass="34097">MTTNDSFDLGLLTLTQEQIDTYHEKGVLVVEAAVADVVCEQLKARMSQLLTEFEPSSKRSIFTTNEQTRHTDQYFMESANKVSYFFEENAFNDQGELAQPLSFSINKVGHGLHTQDRVFKAFSLSAKWRGILQQLGMAEPRAAQSMYIFKQPSIGGEVNCHQDSTFLYTRPMSVIGLWFALEDATLENGCLWGVPGGHREGLLKRFERVSENALETKMVTLKEHAWSPDELVALPVKKGSLVILNGEFPHLSYANRSDKSRHAYALHAIDNRCHYPAENWLQLGDGQQFAHFYSADESRVGV</sequence>
<dbReference type="PANTHER" id="PTHR20883:SF15">
    <property type="entry name" value="PHYTANOYL-COA DIOXYGENASE DOMAIN-CONTAINING PROTEIN 1"/>
    <property type="match status" value="1"/>
</dbReference>
<evidence type="ECO:0000256" key="1">
    <source>
        <dbReference type="ARBA" id="ARBA00022723"/>
    </source>
</evidence>
<proteinExistence type="predicted"/>
<dbReference type="SUPFAM" id="SSF51197">
    <property type="entry name" value="Clavaminate synthase-like"/>
    <property type="match status" value="1"/>
</dbReference>
<dbReference type="GO" id="GO:0005506">
    <property type="term" value="F:iron ion binding"/>
    <property type="evidence" value="ECO:0007669"/>
    <property type="project" value="UniProtKB-ARBA"/>
</dbReference>
<organism evidence="3 4">
    <name type="scientific">Marinomonas pollencensis</name>
    <dbReference type="NCBI Taxonomy" id="491954"/>
    <lineage>
        <taxon>Bacteria</taxon>
        <taxon>Pseudomonadati</taxon>
        <taxon>Pseudomonadota</taxon>
        <taxon>Gammaproteobacteria</taxon>
        <taxon>Oceanospirillales</taxon>
        <taxon>Oceanospirillaceae</taxon>
        <taxon>Marinomonas</taxon>
    </lineage>
</organism>
<evidence type="ECO:0000313" key="3">
    <source>
        <dbReference type="EMBL" id="REG81139.1"/>
    </source>
</evidence>
<keyword evidence="1" id="KW-0479">Metal-binding</keyword>
<gene>
    <name evidence="3" type="ORF">DFP81_1165</name>
</gene>
<accession>A0A3E0DEM0</accession>
<dbReference type="PANTHER" id="PTHR20883">
    <property type="entry name" value="PHYTANOYL-COA DIOXYGENASE DOMAIN CONTAINING 1"/>
    <property type="match status" value="1"/>
</dbReference>
<dbReference type="Proteomes" id="UP000256542">
    <property type="component" value="Unassembled WGS sequence"/>
</dbReference>
<dbReference type="EMBL" id="QUNG01000016">
    <property type="protein sequence ID" value="REG81139.1"/>
    <property type="molecule type" value="Genomic_DNA"/>
</dbReference>
<protein>
    <submittedName>
        <fullName evidence="3">Phytanoyl-CoA hydroxylase</fullName>
    </submittedName>
</protein>
<comment type="caution">
    <text evidence="3">The sequence shown here is derived from an EMBL/GenBank/DDBJ whole genome shotgun (WGS) entry which is preliminary data.</text>
</comment>
<name>A0A3E0DEM0_9GAMM</name>
<dbReference type="InterPro" id="IPR008775">
    <property type="entry name" value="Phytyl_CoA_dOase-like"/>
</dbReference>
<dbReference type="Pfam" id="PF05721">
    <property type="entry name" value="PhyH"/>
    <property type="match status" value="1"/>
</dbReference>
<dbReference type="OrthoDB" id="9791262at2"/>
<dbReference type="Gene3D" id="2.60.120.620">
    <property type="entry name" value="q2cbj1_9rhob like domain"/>
    <property type="match status" value="1"/>
</dbReference>
<evidence type="ECO:0000256" key="2">
    <source>
        <dbReference type="ARBA" id="ARBA00023004"/>
    </source>
</evidence>
<keyword evidence="2" id="KW-0408">Iron</keyword>
<reference evidence="3 4" key="1">
    <citation type="submission" date="2018-08" db="EMBL/GenBank/DDBJ databases">
        <title>Genomic Encyclopedia of Type Strains, Phase III (KMG-III): the genomes of soil and plant-associated and newly described type strains.</title>
        <authorList>
            <person name="Whitman W."/>
        </authorList>
    </citation>
    <scope>NUCLEOTIDE SEQUENCE [LARGE SCALE GENOMIC DNA]</scope>
    <source>
        <strain evidence="3 4">CECT 7375</strain>
    </source>
</reference>
<dbReference type="AlphaFoldDB" id="A0A3E0DEM0"/>
<dbReference type="RefSeq" id="WP_115898936.1">
    <property type="nucleotide sequence ID" value="NZ_QUNG01000016.1"/>
</dbReference>
<dbReference type="GO" id="GO:0016706">
    <property type="term" value="F:2-oxoglutarate-dependent dioxygenase activity"/>
    <property type="evidence" value="ECO:0007669"/>
    <property type="project" value="UniProtKB-ARBA"/>
</dbReference>
<keyword evidence="4" id="KW-1185">Reference proteome</keyword>
<evidence type="ECO:0000313" key="4">
    <source>
        <dbReference type="Proteomes" id="UP000256542"/>
    </source>
</evidence>